<dbReference type="STRING" id="1166340.SAMN05192583_0580"/>
<organism evidence="1 2">
    <name type="scientific">Sphingomonas gellani</name>
    <dbReference type="NCBI Taxonomy" id="1166340"/>
    <lineage>
        <taxon>Bacteria</taxon>
        <taxon>Pseudomonadati</taxon>
        <taxon>Pseudomonadota</taxon>
        <taxon>Alphaproteobacteria</taxon>
        <taxon>Sphingomonadales</taxon>
        <taxon>Sphingomonadaceae</taxon>
        <taxon>Sphingomonas</taxon>
    </lineage>
</organism>
<evidence type="ECO:0000313" key="2">
    <source>
        <dbReference type="Proteomes" id="UP000199206"/>
    </source>
</evidence>
<protein>
    <submittedName>
        <fullName evidence="1">Uncharacterized protein</fullName>
    </submittedName>
</protein>
<dbReference type="Proteomes" id="UP000199206">
    <property type="component" value="Unassembled WGS sequence"/>
</dbReference>
<dbReference type="EMBL" id="FOCF01000001">
    <property type="protein sequence ID" value="SEM54651.1"/>
    <property type="molecule type" value="Genomic_DNA"/>
</dbReference>
<reference evidence="2" key="1">
    <citation type="submission" date="2016-10" db="EMBL/GenBank/DDBJ databases">
        <authorList>
            <person name="Varghese N."/>
            <person name="Submissions S."/>
        </authorList>
    </citation>
    <scope>NUCLEOTIDE SEQUENCE [LARGE SCALE GENOMIC DNA]</scope>
    <source>
        <strain evidence="2">S6-262</strain>
    </source>
</reference>
<name>A0A1H7Z8U2_9SPHN</name>
<keyword evidence="2" id="KW-1185">Reference proteome</keyword>
<evidence type="ECO:0000313" key="1">
    <source>
        <dbReference type="EMBL" id="SEM54651.1"/>
    </source>
</evidence>
<dbReference type="RefSeq" id="WP_093663918.1">
    <property type="nucleotide sequence ID" value="NZ_FOCF01000001.1"/>
</dbReference>
<dbReference type="AlphaFoldDB" id="A0A1H7Z8U2"/>
<gene>
    <name evidence="1" type="ORF">SAMN05192583_0580</name>
</gene>
<sequence length="70" mass="7392">MPNYAARFNQQYLLSIGKVVATIVAAIGDDQPEVTAAMEEALGDLLETAQQFPTGNPAIEVQALRSCAGL</sequence>
<proteinExistence type="predicted"/>
<accession>A0A1H7Z8U2</accession>